<dbReference type="EMBL" id="DXIJ01000084">
    <property type="protein sequence ID" value="HIV85977.1"/>
    <property type="molecule type" value="Genomic_DNA"/>
</dbReference>
<accession>A0A9D1PRM5</accession>
<gene>
    <name evidence="8 10" type="primary">tilS</name>
    <name evidence="10" type="ORF">H9900_04120</name>
</gene>
<evidence type="ECO:0000256" key="4">
    <source>
        <dbReference type="ARBA" id="ARBA00022694"/>
    </source>
</evidence>
<protein>
    <recommendedName>
        <fullName evidence="8">tRNA(Ile)-lysidine synthase</fullName>
        <ecNumber evidence="8">6.3.4.19</ecNumber>
    </recommendedName>
    <alternativeName>
        <fullName evidence="8">tRNA(Ile)-2-lysyl-cytidine synthase</fullName>
    </alternativeName>
    <alternativeName>
        <fullName evidence="8">tRNA(Ile)-lysidine synthetase</fullName>
    </alternativeName>
</protein>
<dbReference type="EC" id="6.3.4.19" evidence="8"/>
<keyword evidence="2 8" id="KW-0963">Cytoplasm</keyword>
<comment type="function">
    <text evidence="8">Ligates lysine onto the cytidine present at position 34 of the AUA codon-specific tRNA(Ile) that contains the anticodon CAU, in an ATP-dependent manner. Cytidine is converted to lysidine, thus changing the amino acid specificity of the tRNA from methionine to isoleucine.</text>
</comment>
<dbReference type="Pfam" id="PF01171">
    <property type="entry name" value="ATP_bind_3"/>
    <property type="match status" value="1"/>
</dbReference>
<dbReference type="Proteomes" id="UP000824162">
    <property type="component" value="Unassembled WGS sequence"/>
</dbReference>
<dbReference type="HAMAP" id="MF_01161">
    <property type="entry name" value="tRNA_Ile_lys_synt"/>
    <property type="match status" value="1"/>
</dbReference>
<dbReference type="GO" id="GO:0032267">
    <property type="term" value="F:tRNA(Ile)-lysidine synthase activity"/>
    <property type="evidence" value="ECO:0007669"/>
    <property type="project" value="UniProtKB-EC"/>
</dbReference>
<name>A0A9D1PRM5_9FIRM</name>
<evidence type="ECO:0000256" key="2">
    <source>
        <dbReference type="ARBA" id="ARBA00022490"/>
    </source>
</evidence>
<dbReference type="PANTHER" id="PTHR43033">
    <property type="entry name" value="TRNA(ILE)-LYSIDINE SYNTHASE-RELATED"/>
    <property type="match status" value="1"/>
</dbReference>
<dbReference type="InterPro" id="IPR014729">
    <property type="entry name" value="Rossmann-like_a/b/a_fold"/>
</dbReference>
<evidence type="ECO:0000256" key="1">
    <source>
        <dbReference type="ARBA" id="ARBA00004496"/>
    </source>
</evidence>
<dbReference type="AlphaFoldDB" id="A0A9D1PRM5"/>
<keyword evidence="6 8" id="KW-0067">ATP-binding</keyword>
<dbReference type="SUPFAM" id="SSF56037">
    <property type="entry name" value="PheT/TilS domain"/>
    <property type="match status" value="1"/>
</dbReference>
<sequence>MNNSAESFPDVITQVTEKIVDTINSRGLARPGSSILIGVSGGADSVCLLDVLNNIKEANGFKIYAAHLNHGIRGAEAERDEMFVKGLCERLGIRCFFRKVNIPELAEAMKMSEEEAGRTLRYEFFSEVCKENNIDLTATAHNKNDQAETVLMRIIRGCGLNGLRGIKYKREDGVIRPLLDVSRQEIEEYMRQSGIGFITDSTNSDQSYMRNKIRHTLLPMLESEFNPEVISALSGMTANIEQDADFIDKYSARLYSRLSPPAKRDKYRALHIASLKLVESKSIISRMIILCARDEMGSGYALEKKHIDEILRMLDRSDTASVDLPRGLRVTVRYGWLEFMNLRGSGSRLNSRDNNGFCIEVCGDKLYNIDEIGICINMFITDADTFSRSRSEGDVGLDADKLGVKNAEDIKFIVRSRRDGDRITLFKNGNKGKLKKLFIDKKIRAEERERIPVMCKTDGEIVAALGVRVSEKYRLSRSSRNVLAVHYEKYED</sequence>
<keyword evidence="3 8" id="KW-0436">Ligase</keyword>
<keyword evidence="5 8" id="KW-0547">Nucleotide-binding</keyword>
<comment type="subcellular location">
    <subcellularLocation>
        <location evidence="1 8">Cytoplasm</location>
    </subcellularLocation>
</comment>
<dbReference type="NCBIfam" id="TIGR02432">
    <property type="entry name" value="lysidine_TilS_N"/>
    <property type="match status" value="1"/>
</dbReference>
<evidence type="ECO:0000256" key="7">
    <source>
        <dbReference type="ARBA" id="ARBA00048539"/>
    </source>
</evidence>
<dbReference type="SMART" id="SM00977">
    <property type="entry name" value="TilS_C"/>
    <property type="match status" value="1"/>
</dbReference>
<reference evidence="10" key="2">
    <citation type="submission" date="2021-04" db="EMBL/GenBank/DDBJ databases">
        <authorList>
            <person name="Gilroy R."/>
        </authorList>
    </citation>
    <scope>NUCLEOTIDE SEQUENCE</scope>
    <source>
        <strain evidence="10">5790</strain>
    </source>
</reference>
<dbReference type="Pfam" id="PF11734">
    <property type="entry name" value="TilS_C"/>
    <property type="match status" value="1"/>
</dbReference>
<dbReference type="InterPro" id="IPR012795">
    <property type="entry name" value="tRNA_Ile_lys_synt_N"/>
</dbReference>
<dbReference type="PANTHER" id="PTHR43033:SF1">
    <property type="entry name" value="TRNA(ILE)-LYSIDINE SYNTHASE-RELATED"/>
    <property type="match status" value="1"/>
</dbReference>
<dbReference type="InterPro" id="IPR012094">
    <property type="entry name" value="tRNA_Ile_lys_synt"/>
</dbReference>
<dbReference type="InterPro" id="IPR011063">
    <property type="entry name" value="TilS/TtcA_N"/>
</dbReference>
<dbReference type="GO" id="GO:0006400">
    <property type="term" value="P:tRNA modification"/>
    <property type="evidence" value="ECO:0007669"/>
    <property type="project" value="UniProtKB-UniRule"/>
</dbReference>
<comment type="caution">
    <text evidence="10">The sequence shown here is derived from an EMBL/GenBank/DDBJ whole genome shotgun (WGS) entry which is preliminary data.</text>
</comment>
<dbReference type="NCBIfam" id="TIGR02433">
    <property type="entry name" value="lysidine_TilS_C"/>
    <property type="match status" value="1"/>
</dbReference>
<dbReference type="GO" id="GO:0005524">
    <property type="term" value="F:ATP binding"/>
    <property type="evidence" value="ECO:0007669"/>
    <property type="project" value="UniProtKB-UniRule"/>
</dbReference>
<keyword evidence="4 8" id="KW-0819">tRNA processing</keyword>
<evidence type="ECO:0000313" key="11">
    <source>
        <dbReference type="Proteomes" id="UP000824162"/>
    </source>
</evidence>
<dbReference type="SUPFAM" id="SSF52402">
    <property type="entry name" value="Adenine nucleotide alpha hydrolases-like"/>
    <property type="match status" value="1"/>
</dbReference>
<evidence type="ECO:0000259" key="9">
    <source>
        <dbReference type="SMART" id="SM00977"/>
    </source>
</evidence>
<evidence type="ECO:0000256" key="8">
    <source>
        <dbReference type="HAMAP-Rule" id="MF_01161"/>
    </source>
</evidence>
<comment type="domain">
    <text evidence="8">The N-terminal region contains the highly conserved SGGXDS motif, predicted to be a P-loop motif involved in ATP binding.</text>
</comment>
<feature type="domain" description="Lysidine-tRNA(Ile) synthetase C-terminal" evidence="9">
    <location>
        <begin position="412"/>
        <end position="485"/>
    </location>
</feature>
<dbReference type="Gene3D" id="3.40.50.620">
    <property type="entry name" value="HUPs"/>
    <property type="match status" value="1"/>
</dbReference>
<evidence type="ECO:0000256" key="5">
    <source>
        <dbReference type="ARBA" id="ARBA00022741"/>
    </source>
</evidence>
<dbReference type="InterPro" id="IPR012796">
    <property type="entry name" value="Lysidine-tRNA-synth_C"/>
</dbReference>
<proteinExistence type="inferred from homology"/>
<reference evidence="10" key="1">
    <citation type="journal article" date="2021" name="PeerJ">
        <title>Extensive microbial diversity within the chicken gut microbiome revealed by metagenomics and culture.</title>
        <authorList>
            <person name="Gilroy R."/>
            <person name="Ravi A."/>
            <person name="Getino M."/>
            <person name="Pursley I."/>
            <person name="Horton D.L."/>
            <person name="Alikhan N.F."/>
            <person name="Baker D."/>
            <person name="Gharbi K."/>
            <person name="Hall N."/>
            <person name="Watson M."/>
            <person name="Adriaenssens E.M."/>
            <person name="Foster-Nyarko E."/>
            <person name="Jarju S."/>
            <person name="Secka A."/>
            <person name="Antonio M."/>
            <person name="Oren A."/>
            <person name="Chaudhuri R.R."/>
            <person name="La Ragione R."/>
            <person name="Hildebrand F."/>
            <person name="Pallen M.J."/>
        </authorList>
    </citation>
    <scope>NUCLEOTIDE SEQUENCE</scope>
    <source>
        <strain evidence="10">5790</strain>
    </source>
</reference>
<evidence type="ECO:0000256" key="6">
    <source>
        <dbReference type="ARBA" id="ARBA00022840"/>
    </source>
</evidence>
<organism evidence="10 11">
    <name type="scientific">Candidatus Monoglobus merdigallinarum</name>
    <dbReference type="NCBI Taxonomy" id="2838698"/>
    <lineage>
        <taxon>Bacteria</taxon>
        <taxon>Bacillati</taxon>
        <taxon>Bacillota</taxon>
        <taxon>Clostridia</taxon>
        <taxon>Monoglobales</taxon>
        <taxon>Monoglobaceae</taxon>
        <taxon>Monoglobus</taxon>
    </lineage>
</organism>
<evidence type="ECO:0000256" key="3">
    <source>
        <dbReference type="ARBA" id="ARBA00022598"/>
    </source>
</evidence>
<evidence type="ECO:0000313" key="10">
    <source>
        <dbReference type="EMBL" id="HIV85977.1"/>
    </source>
</evidence>
<dbReference type="GO" id="GO:0005737">
    <property type="term" value="C:cytoplasm"/>
    <property type="evidence" value="ECO:0007669"/>
    <property type="project" value="UniProtKB-SubCell"/>
</dbReference>
<dbReference type="SUPFAM" id="SSF82829">
    <property type="entry name" value="MesJ substrate recognition domain-like"/>
    <property type="match status" value="1"/>
</dbReference>
<comment type="catalytic activity">
    <reaction evidence="7 8">
        <text>cytidine(34) in tRNA(Ile2) + L-lysine + ATP = lysidine(34) in tRNA(Ile2) + AMP + diphosphate + H(+)</text>
        <dbReference type="Rhea" id="RHEA:43744"/>
        <dbReference type="Rhea" id="RHEA-COMP:10625"/>
        <dbReference type="Rhea" id="RHEA-COMP:10670"/>
        <dbReference type="ChEBI" id="CHEBI:15378"/>
        <dbReference type="ChEBI" id="CHEBI:30616"/>
        <dbReference type="ChEBI" id="CHEBI:32551"/>
        <dbReference type="ChEBI" id="CHEBI:33019"/>
        <dbReference type="ChEBI" id="CHEBI:82748"/>
        <dbReference type="ChEBI" id="CHEBI:83665"/>
        <dbReference type="ChEBI" id="CHEBI:456215"/>
        <dbReference type="EC" id="6.3.4.19"/>
    </reaction>
</comment>
<feature type="binding site" evidence="8">
    <location>
        <begin position="40"/>
        <end position="45"/>
    </location>
    <ligand>
        <name>ATP</name>
        <dbReference type="ChEBI" id="CHEBI:30616"/>
    </ligand>
</feature>
<dbReference type="CDD" id="cd01992">
    <property type="entry name" value="TilS_N"/>
    <property type="match status" value="1"/>
</dbReference>
<comment type="similarity">
    <text evidence="8">Belongs to the tRNA(Ile)-lysidine synthase family.</text>
</comment>